<dbReference type="HOGENOM" id="CLU_086356_2_1_6"/>
<dbReference type="OrthoDB" id="8559033at2"/>
<comment type="subcellular location">
    <subcellularLocation>
        <location evidence="1 9">Cell inner membrane</location>
        <topology evidence="1 9">Multi-pass membrane protein</topology>
    </subcellularLocation>
</comment>
<dbReference type="InterPro" id="IPR007387">
    <property type="entry name" value="TRAP_DctQ"/>
</dbReference>
<dbReference type="eggNOG" id="COG4665">
    <property type="taxonomic scope" value="Bacteria"/>
</dbReference>
<dbReference type="RefSeq" id="WP_011771190.1">
    <property type="nucleotide sequence ID" value="NC_008709.1"/>
</dbReference>
<dbReference type="PANTHER" id="PTHR35011:SF4">
    <property type="entry name" value="SLL1102 PROTEIN"/>
    <property type="match status" value="1"/>
</dbReference>
<evidence type="ECO:0000313" key="12">
    <source>
        <dbReference type="Proteomes" id="UP000000639"/>
    </source>
</evidence>
<dbReference type="PANTHER" id="PTHR35011">
    <property type="entry name" value="2,3-DIKETO-L-GULONATE TRAP TRANSPORTER SMALL PERMEASE PROTEIN YIAM"/>
    <property type="match status" value="1"/>
</dbReference>
<evidence type="ECO:0000256" key="5">
    <source>
        <dbReference type="ARBA" id="ARBA00022692"/>
    </source>
</evidence>
<dbReference type="EMBL" id="CP000510">
    <property type="protein sequence ID" value="ABM04636.1"/>
    <property type="molecule type" value="Genomic_DNA"/>
</dbReference>
<evidence type="ECO:0000256" key="1">
    <source>
        <dbReference type="ARBA" id="ARBA00004429"/>
    </source>
</evidence>
<protein>
    <recommendedName>
        <fullName evidence="9">TRAP transporter small permease protein</fullName>
    </recommendedName>
</protein>
<gene>
    <name evidence="11" type="ordered locus">Ping_2934</name>
</gene>
<evidence type="ECO:0000256" key="8">
    <source>
        <dbReference type="ARBA" id="ARBA00038436"/>
    </source>
</evidence>
<dbReference type="Proteomes" id="UP000000639">
    <property type="component" value="Chromosome"/>
</dbReference>
<keyword evidence="5 9" id="KW-0812">Transmembrane</keyword>
<feature type="transmembrane region" description="Helical" evidence="9">
    <location>
        <begin position="103"/>
        <end position="124"/>
    </location>
</feature>
<evidence type="ECO:0000256" key="7">
    <source>
        <dbReference type="ARBA" id="ARBA00023136"/>
    </source>
</evidence>
<accession>A1SYS1</accession>
<comment type="subunit">
    <text evidence="9">The complex comprises the extracytoplasmic solute receptor protein and the two transmembrane proteins.</text>
</comment>
<feature type="transmembrane region" description="Helical" evidence="9">
    <location>
        <begin position="26"/>
        <end position="45"/>
    </location>
</feature>
<dbReference type="GO" id="GO:0022857">
    <property type="term" value="F:transmembrane transporter activity"/>
    <property type="evidence" value="ECO:0007669"/>
    <property type="project" value="UniProtKB-UniRule"/>
</dbReference>
<dbReference type="KEGG" id="pin:Ping_2934"/>
<sequence length="187" mass="21153">MSIKHPVPDHQPPEDEQPKNKLDATIINAGNWLSLLFIFTVFISFYEVVMRYAFDSPTIWVHETASFIGASLFVIGGLYAFAADKHVRVVLIYDLVSQRTRHYLNLVHHIIGITFSAFMTYGAYTLAKNAWFSPSGELRLNTSGSAWNPPFPALLKAIIVIAFCILTIQFLLHLIAEIKVLRKHSHV</sequence>
<evidence type="ECO:0000256" key="6">
    <source>
        <dbReference type="ARBA" id="ARBA00022989"/>
    </source>
</evidence>
<dbReference type="GO" id="GO:0005886">
    <property type="term" value="C:plasma membrane"/>
    <property type="evidence" value="ECO:0007669"/>
    <property type="project" value="UniProtKB-SubCell"/>
</dbReference>
<dbReference type="Pfam" id="PF04290">
    <property type="entry name" value="DctQ"/>
    <property type="match status" value="1"/>
</dbReference>
<proteinExistence type="inferred from homology"/>
<evidence type="ECO:0000256" key="9">
    <source>
        <dbReference type="RuleBase" id="RU369079"/>
    </source>
</evidence>
<dbReference type="AlphaFoldDB" id="A1SYS1"/>
<keyword evidence="6 9" id="KW-1133">Transmembrane helix</keyword>
<comment type="similarity">
    <text evidence="8 9">Belongs to the TRAP transporter small permease family.</text>
</comment>
<keyword evidence="7 9" id="KW-0472">Membrane</keyword>
<dbReference type="InterPro" id="IPR055348">
    <property type="entry name" value="DctQ"/>
</dbReference>
<keyword evidence="12" id="KW-1185">Reference proteome</keyword>
<feature type="transmembrane region" description="Helical" evidence="9">
    <location>
        <begin position="65"/>
        <end position="82"/>
    </location>
</feature>
<reference evidence="11 12" key="1">
    <citation type="submission" date="2007-01" db="EMBL/GenBank/DDBJ databases">
        <title>Complete sequence of Psychromonas ingrahamii 37.</title>
        <authorList>
            <consortium name="US DOE Joint Genome Institute"/>
            <person name="Copeland A."/>
            <person name="Lucas S."/>
            <person name="Lapidus A."/>
            <person name="Barry K."/>
            <person name="Detter J.C."/>
            <person name="Glavina del Rio T."/>
            <person name="Hammon N."/>
            <person name="Israni S."/>
            <person name="Dalin E."/>
            <person name="Tice H."/>
            <person name="Pitluck S."/>
            <person name="Thompson L.S."/>
            <person name="Brettin T."/>
            <person name="Bruce D."/>
            <person name="Han C."/>
            <person name="Tapia R."/>
            <person name="Schmutz J."/>
            <person name="Larimer F."/>
            <person name="Land M."/>
            <person name="Hauser L."/>
            <person name="Kyrpides N."/>
            <person name="Ivanova N."/>
            <person name="Staley J."/>
            <person name="Richardson P."/>
        </authorList>
    </citation>
    <scope>NUCLEOTIDE SEQUENCE [LARGE SCALE GENOMIC DNA]</scope>
    <source>
        <strain evidence="11 12">37</strain>
    </source>
</reference>
<organism evidence="11 12">
    <name type="scientific">Psychromonas ingrahamii (strain DSM 17664 / CCUG 51855 / 37)</name>
    <dbReference type="NCBI Taxonomy" id="357804"/>
    <lineage>
        <taxon>Bacteria</taxon>
        <taxon>Pseudomonadati</taxon>
        <taxon>Pseudomonadota</taxon>
        <taxon>Gammaproteobacteria</taxon>
        <taxon>Alteromonadales</taxon>
        <taxon>Psychromonadaceae</taxon>
        <taxon>Psychromonas</taxon>
    </lineage>
</organism>
<comment type="function">
    <text evidence="9">Part of the tripartite ATP-independent periplasmic (TRAP) transport system.</text>
</comment>
<feature type="transmembrane region" description="Helical" evidence="9">
    <location>
        <begin position="153"/>
        <end position="176"/>
    </location>
</feature>
<name>A1SYS1_PSYIN</name>
<keyword evidence="3" id="KW-1003">Cell membrane</keyword>
<evidence type="ECO:0000256" key="3">
    <source>
        <dbReference type="ARBA" id="ARBA00022475"/>
    </source>
</evidence>
<dbReference type="STRING" id="357804.Ping_2934"/>
<evidence type="ECO:0000256" key="4">
    <source>
        <dbReference type="ARBA" id="ARBA00022519"/>
    </source>
</evidence>
<evidence type="ECO:0000256" key="2">
    <source>
        <dbReference type="ARBA" id="ARBA00022448"/>
    </source>
</evidence>
<feature type="domain" description="Tripartite ATP-independent periplasmic transporters DctQ component" evidence="10">
    <location>
        <begin position="41"/>
        <end position="175"/>
    </location>
</feature>
<keyword evidence="2 9" id="KW-0813">Transport</keyword>
<evidence type="ECO:0000313" key="11">
    <source>
        <dbReference type="EMBL" id="ABM04636.1"/>
    </source>
</evidence>
<keyword evidence="4 9" id="KW-0997">Cell inner membrane</keyword>
<evidence type="ECO:0000259" key="10">
    <source>
        <dbReference type="Pfam" id="PF04290"/>
    </source>
</evidence>